<evidence type="ECO:0000313" key="1">
    <source>
        <dbReference type="EMBL" id="KAF9519543.1"/>
    </source>
</evidence>
<organism evidence="1 2">
    <name type="scientific">Hydnum rufescens UP504</name>
    <dbReference type="NCBI Taxonomy" id="1448309"/>
    <lineage>
        <taxon>Eukaryota</taxon>
        <taxon>Fungi</taxon>
        <taxon>Dikarya</taxon>
        <taxon>Basidiomycota</taxon>
        <taxon>Agaricomycotina</taxon>
        <taxon>Agaricomycetes</taxon>
        <taxon>Cantharellales</taxon>
        <taxon>Hydnaceae</taxon>
        <taxon>Hydnum</taxon>
    </lineage>
</organism>
<name>A0A9P6B892_9AGAM</name>
<accession>A0A9P6B892</accession>
<protein>
    <submittedName>
        <fullName evidence="1">Uncharacterized protein</fullName>
    </submittedName>
</protein>
<gene>
    <name evidence="1" type="ORF">BS47DRAFT_1336988</name>
</gene>
<dbReference type="Proteomes" id="UP000886523">
    <property type="component" value="Unassembled WGS sequence"/>
</dbReference>
<keyword evidence="2" id="KW-1185">Reference proteome</keyword>
<dbReference type="AlphaFoldDB" id="A0A9P6B892"/>
<reference evidence="1" key="1">
    <citation type="journal article" date="2020" name="Nat. Commun.">
        <title>Large-scale genome sequencing of mycorrhizal fungi provides insights into the early evolution of symbiotic traits.</title>
        <authorList>
            <person name="Miyauchi S."/>
            <person name="Kiss E."/>
            <person name="Kuo A."/>
            <person name="Drula E."/>
            <person name="Kohler A."/>
            <person name="Sanchez-Garcia M."/>
            <person name="Morin E."/>
            <person name="Andreopoulos B."/>
            <person name="Barry K.W."/>
            <person name="Bonito G."/>
            <person name="Buee M."/>
            <person name="Carver A."/>
            <person name="Chen C."/>
            <person name="Cichocki N."/>
            <person name="Clum A."/>
            <person name="Culley D."/>
            <person name="Crous P.W."/>
            <person name="Fauchery L."/>
            <person name="Girlanda M."/>
            <person name="Hayes R.D."/>
            <person name="Keri Z."/>
            <person name="LaButti K."/>
            <person name="Lipzen A."/>
            <person name="Lombard V."/>
            <person name="Magnuson J."/>
            <person name="Maillard F."/>
            <person name="Murat C."/>
            <person name="Nolan M."/>
            <person name="Ohm R.A."/>
            <person name="Pangilinan J."/>
            <person name="Pereira M.F."/>
            <person name="Perotto S."/>
            <person name="Peter M."/>
            <person name="Pfister S."/>
            <person name="Riley R."/>
            <person name="Sitrit Y."/>
            <person name="Stielow J.B."/>
            <person name="Szollosi G."/>
            <person name="Zifcakova L."/>
            <person name="Stursova M."/>
            <person name="Spatafora J.W."/>
            <person name="Tedersoo L."/>
            <person name="Vaario L.M."/>
            <person name="Yamada A."/>
            <person name="Yan M."/>
            <person name="Wang P."/>
            <person name="Xu J."/>
            <person name="Bruns T."/>
            <person name="Baldrian P."/>
            <person name="Vilgalys R."/>
            <person name="Dunand C."/>
            <person name="Henrissat B."/>
            <person name="Grigoriev I.V."/>
            <person name="Hibbett D."/>
            <person name="Nagy L.G."/>
            <person name="Martin F.M."/>
        </authorList>
    </citation>
    <scope>NUCLEOTIDE SEQUENCE</scope>
    <source>
        <strain evidence="1">UP504</strain>
    </source>
</reference>
<comment type="caution">
    <text evidence="1">The sequence shown here is derived from an EMBL/GenBank/DDBJ whole genome shotgun (WGS) entry which is preliminary data.</text>
</comment>
<dbReference type="EMBL" id="MU128917">
    <property type="protein sequence ID" value="KAF9519543.1"/>
    <property type="molecule type" value="Genomic_DNA"/>
</dbReference>
<proteinExistence type="predicted"/>
<evidence type="ECO:0000313" key="2">
    <source>
        <dbReference type="Proteomes" id="UP000886523"/>
    </source>
</evidence>
<sequence length="161" mass="18131">MILAASTPSDRRILRFNLQHCDELCNLRKNSAVSKQCQPPLQKLPLMLNLPSADLHGWPEDILYYAIPIPLISSRTLAESPDPVTGQIIRDPANTILHLRKLTEIPAFGYGTGRRTLERVENVEYVVWLSGYHMDSTPEQRAHAAHLLGVDPSAIVQMYNH</sequence>